<dbReference type="EMBL" id="CP106881">
    <property type="protein sequence ID" value="UYG52146.1"/>
    <property type="molecule type" value="Genomic_DNA"/>
</dbReference>
<dbReference type="InterPro" id="IPR013766">
    <property type="entry name" value="Thioredoxin_domain"/>
</dbReference>
<dbReference type="RefSeq" id="WP_231044327.1">
    <property type="nucleotide sequence ID" value="NZ_CP106881.1"/>
</dbReference>
<protein>
    <submittedName>
        <fullName evidence="2">Thioredoxin family protein</fullName>
    </submittedName>
</protein>
<dbReference type="Pfam" id="PF00085">
    <property type="entry name" value="Thioredoxin"/>
    <property type="match status" value="1"/>
</dbReference>
<keyword evidence="3" id="KW-1185">Reference proteome</keyword>
<sequence>MTYQSQQLAQNPAIQDVEALRGNAVLEFGTAWCGYCQGAQPLIREALAGREDVQHLKVEDGPGRPLGRNYRVKLWPTLIFLRNGQEVGRSVRPTSSAALAAEMAKLSQG</sequence>
<name>A0ABY6GB69_9BURK</name>
<feature type="domain" description="Thioredoxin" evidence="1">
    <location>
        <begin position="17"/>
        <end position="104"/>
    </location>
</feature>
<accession>A0ABY6GB69</accession>
<dbReference type="CDD" id="cd02947">
    <property type="entry name" value="TRX_family"/>
    <property type="match status" value="1"/>
</dbReference>
<reference evidence="2" key="1">
    <citation type="submission" date="2022-09" db="EMBL/GenBank/DDBJ databases">
        <title>The complete genome of Acidovorax sp. 5MLIR.</title>
        <authorList>
            <person name="Liu L."/>
            <person name="Yue J."/>
            <person name="Yang F."/>
            <person name="Yuan J."/>
            <person name="Li L."/>
        </authorList>
    </citation>
    <scope>NUCLEOTIDE SEQUENCE</scope>
    <source>
        <strain evidence="2">5MLIR</strain>
    </source>
</reference>
<evidence type="ECO:0000313" key="3">
    <source>
        <dbReference type="Proteomes" id="UP001162800"/>
    </source>
</evidence>
<evidence type="ECO:0000313" key="2">
    <source>
        <dbReference type="EMBL" id="UYG52146.1"/>
    </source>
</evidence>
<evidence type="ECO:0000259" key="1">
    <source>
        <dbReference type="Pfam" id="PF00085"/>
    </source>
</evidence>
<dbReference type="InterPro" id="IPR036249">
    <property type="entry name" value="Thioredoxin-like_sf"/>
</dbReference>
<organism evidence="2 3">
    <name type="scientific">Comamonas endophytica</name>
    <dbReference type="NCBI Taxonomy" id="2949090"/>
    <lineage>
        <taxon>Bacteria</taxon>
        <taxon>Pseudomonadati</taxon>
        <taxon>Pseudomonadota</taxon>
        <taxon>Betaproteobacteria</taxon>
        <taxon>Burkholderiales</taxon>
        <taxon>Comamonadaceae</taxon>
        <taxon>Comamonas</taxon>
    </lineage>
</organism>
<dbReference type="SUPFAM" id="SSF52833">
    <property type="entry name" value="Thioredoxin-like"/>
    <property type="match status" value="1"/>
</dbReference>
<dbReference type="Gene3D" id="3.40.30.10">
    <property type="entry name" value="Glutaredoxin"/>
    <property type="match status" value="1"/>
</dbReference>
<proteinExistence type="predicted"/>
<gene>
    <name evidence="2" type="ORF">M9799_02575</name>
</gene>
<dbReference type="Proteomes" id="UP001162800">
    <property type="component" value="Chromosome"/>
</dbReference>